<evidence type="ECO:0000256" key="7">
    <source>
        <dbReference type="HAMAP-Rule" id="MF_01395"/>
    </source>
</evidence>
<dbReference type="InterPro" id="IPR029045">
    <property type="entry name" value="ClpP/crotonase-like_dom_sf"/>
</dbReference>
<evidence type="ECO:0000259" key="10">
    <source>
        <dbReference type="PROSITE" id="PS50980"/>
    </source>
</evidence>
<geneLocation type="plastid" evidence="11"/>
<dbReference type="InterPro" id="IPR034733">
    <property type="entry name" value="AcCoA_carboxyl_beta"/>
</dbReference>
<dbReference type="GO" id="GO:0005524">
    <property type="term" value="F:ATP binding"/>
    <property type="evidence" value="ECO:0007669"/>
    <property type="project" value="UniProtKB-KW"/>
</dbReference>
<feature type="compositionally biased region" description="Basic and acidic residues" evidence="9">
    <location>
        <begin position="341"/>
        <end position="393"/>
    </location>
</feature>
<keyword evidence="7" id="KW-0275">Fatty acid biosynthesis</keyword>
<dbReference type="SUPFAM" id="SSF52096">
    <property type="entry name" value="ClpP/crotonase"/>
    <property type="match status" value="2"/>
</dbReference>
<evidence type="ECO:0000256" key="3">
    <source>
        <dbReference type="ARBA" id="ARBA00022741"/>
    </source>
</evidence>
<name>A0A221SQX7_9ERIC</name>
<keyword evidence="5 7" id="KW-0862">Zinc</keyword>
<dbReference type="GO" id="GO:0003989">
    <property type="term" value="F:acetyl-CoA carboxylase activity"/>
    <property type="evidence" value="ECO:0007669"/>
    <property type="project" value="InterPro"/>
</dbReference>
<dbReference type="GO" id="GO:0008270">
    <property type="term" value="F:zinc ion binding"/>
    <property type="evidence" value="ECO:0007669"/>
    <property type="project" value="UniProtKB-UniRule"/>
</dbReference>
<dbReference type="Gene3D" id="3.90.226.10">
    <property type="entry name" value="2-enoyl-CoA Hydratase, Chain A, domain 1"/>
    <property type="match status" value="1"/>
</dbReference>
<gene>
    <name evidence="7 11" type="primary">accD</name>
</gene>
<keyword evidence="7" id="KW-0479">Metal-binding</keyword>
<feature type="zinc finger region" description="C4-type" evidence="7">
    <location>
        <begin position="243"/>
        <end position="265"/>
    </location>
</feature>
<evidence type="ECO:0000256" key="1">
    <source>
        <dbReference type="ARBA" id="ARBA00011842"/>
    </source>
</evidence>
<dbReference type="EC" id="2.1.3.15" evidence="7"/>
<dbReference type="PANTHER" id="PTHR42995">
    <property type="entry name" value="ACETYL-COENZYME A CARBOXYLASE CARBOXYL TRANSFERASE SUBUNIT BETA, CHLOROPLASTIC"/>
    <property type="match status" value="1"/>
</dbReference>
<comment type="cofactor">
    <cofactor evidence="7">
        <name>Zn(2+)</name>
        <dbReference type="ChEBI" id="CHEBI:29105"/>
    </cofactor>
    <text evidence="7">Binds 1 zinc ion per subunit.</text>
</comment>
<evidence type="ECO:0000256" key="8">
    <source>
        <dbReference type="SAM" id="Coils"/>
    </source>
</evidence>
<dbReference type="EMBL" id="MF120264">
    <property type="protein sequence ID" value="ASN78938.1"/>
    <property type="molecule type" value="Genomic_DNA"/>
</dbReference>
<evidence type="ECO:0000256" key="6">
    <source>
        <dbReference type="ARBA" id="ARBA00022840"/>
    </source>
</evidence>
<dbReference type="InterPro" id="IPR000438">
    <property type="entry name" value="Acetyl_CoA_COase_Trfase_b_su"/>
</dbReference>
<evidence type="ECO:0000256" key="4">
    <source>
        <dbReference type="ARBA" id="ARBA00022771"/>
    </source>
</evidence>
<feature type="region of interest" description="Disordered" evidence="9">
    <location>
        <begin position="341"/>
        <end position="403"/>
    </location>
</feature>
<feature type="binding site" evidence="7">
    <location>
        <position position="262"/>
    </location>
    <ligand>
        <name>Zn(2+)</name>
        <dbReference type="ChEBI" id="CHEBI:29105"/>
    </ligand>
</feature>
<dbReference type="PRINTS" id="PR01070">
    <property type="entry name" value="ACCCTRFRASEB"/>
</dbReference>
<keyword evidence="8" id="KW-0175">Coiled coil</keyword>
<evidence type="ECO:0000313" key="11">
    <source>
        <dbReference type="EMBL" id="ASN78938.1"/>
    </source>
</evidence>
<dbReference type="PROSITE" id="PS50980">
    <property type="entry name" value="COA_CT_NTER"/>
    <property type="match status" value="1"/>
</dbReference>
<evidence type="ECO:0000256" key="2">
    <source>
        <dbReference type="ARBA" id="ARBA00022679"/>
    </source>
</evidence>
<dbReference type="InterPro" id="IPR011762">
    <property type="entry name" value="COA_CT_N"/>
</dbReference>
<keyword evidence="4 7" id="KW-0863">Zinc-finger</keyword>
<proteinExistence type="inferred from homology"/>
<feature type="region of interest" description="Disordered" evidence="9">
    <location>
        <begin position="186"/>
        <end position="207"/>
    </location>
</feature>
<accession>A0A221SQX7</accession>
<comment type="pathway">
    <text evidence="7">Lipid metabolism; malonyl-CoA biosynthesis; malonyl-CoA from acetyl-CoA: step 1/1.</text>
</comment>
<comment type="subunit">
    <text evidence="7">Acetyl-CoA carboxylase is a heterohexamer composed of biotin carboxyl carrier protein (AccB), biotin carboxylase (AccC) and two subunits each of ACCase subunit alpha (AccA) and ACCase subunit beta (AccD).</text>
</comment>
<feature type="binding site" evidence="7">
    <location>
        <position position="246"/>
    </location>
    <ligand>
        <name>Zn(2+)</name>
        <dbReference type="ChEBI" id="CHEBI:29105"/>
    </ligand>
</feature>
<comment type="function">
    <text evidence="7">Component of the acetyl coenzyme A carboxylase (ACC) complex. Biotin carboxylase (BC) catalyzes the carboxylation of biotin on its carrier protein (BCCP) and then the CO(2) group is transferred by the transcarboxylase to acetyl-CoA to form malonyl-CoA.</text>
</comment>
<evidence type="ECO:0000256" key="9">
    <source>
        <dbReference type="SAM" id="MobiDB-lite"/>
    </source>
</evidence>
<dbReference type="GO" id="GO:0016743">
    <property type="term" value="F:carboxyl- or carbamoyltransferase activity"/>
    <property type="evidence" value="ECO:0007669"/>
    <property type="project" value="UniProtKB-UniRule"/>
</dbReference>
<comment type="subunit">
    <text evidence="1">Acetyl-CoA carboxylase is a heterohexamer composed of biotin carboxyl carrier protein, biotin carboxylase and 2 subunits each of ACCase subunit alpha and ACCase plastid-coded subunit beta (accD).</text>
</comment>
<sequence length="599" mass="69431">MQIKNLIDSIGVVPFSIFSIWSYKLSKLKQTQISSNFKILGNAKRRDESGSYNHRRELKKFDKNFDFDIVDLENKTRGLASKHLSVVINYFRDTDQFREDLEQRILDLESTRNQLKERKQQRALDRRRTREILMGDFDQYTLDIERLRNKMKLSERQYELDQSKDEEIDKKLNEIEDGLQYYKREIMYPDNGPDNGTDNGPDNGPFQQKKIAQENEIYPDKKSNEEGSDNKSHPDYSHLWVQCKSCYGINYKSLFNSKLYICEWCQSHVQMNSSDRIGFLVDSDTWSPMDEDMFSLDPIEFDYEKEVKPFDFVKWESGVDGIIEEIHENLKELIKEREKADKDHFDAEEGKTEQEHLDGEEGKTEQEHFDAEEGKTEQEHLDGEEGKTEQEHFDAEEEEENEKTYEERLNYYQSETGLNDAIQTGIAEIKGIPVALGVMDFKFIAGTMGSVVGEKITRLIEYAIKEFLPLVIICASGGARMQEGSLSLMQMSKIACALYTYKLDKKLFYVSILTSPTTGGVTASFGMLGNVIISEPGAVIAFAGRRVIEETLHIEVPEGAQETEYLFQKGAFDLILSRKYFKRILSLLYLFHNYRLAFA</sequence>
<dbReference type="GO" id="GO:2001295">
    <property type="term" value="P:malonyl-CoA biosynthetic process"/>
    <property type="evidence" value="ECO:0007669"/>
    <property type="project" value="UniProtKB-UniRule"/>
</dbReference>
<dbReference type="GO" id="GO:0009507">
    <property type="term" value="C:chloroplast"/>
    <property type="evidence" value="ECO:0007669"/>
    <property type="project" value="TreeGrafter"/>
</dbReference>
<organism evidence="11">
    <name type="scientific">Monotropa hypopitys var. americana</name>
    <dbReference type="NCBI Taxonomy" id="1862694"/>
    <lineage>
        <taxon>Eukaryota</taxon>
        <taxon>Viridiplantae</taxon>
        <taxon>Streptophyta</taxon>
        <taxon>Embryophyta</taxon>
        <taxon>Tracheophyta</taxon>
        <taxon>Spermatophyta</taxon>
        <taxon>Magnoliopsida</taxon>
        <taxon>eudicotyledons</taxon>
        <taxon>Gunneridae</taxon>
        <taxon>Pentapetalae</taxon>
        <taxon>asterids</taxon>
        <taxon>Ericales</taxon>
        <taxon>Ericaceae</taxon>
        <taxon>Pyroloideae</taxon>
        <taxon>Monotropeae</taxon>
        <taxon>Monotropa</taxon>
    </lineage>
</organism>
<dbReference type="Pfam" id="PF01039">
    <property type="entry name" value="Carboxyl_trans"/>
    <property type="match status" value="1"/>
</dbReference>
<feature type="coiled-coil region" evidence="8">
    <location>
        <begin position="98"/>
        <end position="164"/>
    </location>
</feature>
<feature type="binding site" evidence="7">
    <location>
        <position position="265"/>
    </location>
    <ligand>
        <name>Zn(2+)</name>
        <dbReference type="ChEBI" id="CHEBI:29105"/>
    </ligand>
</feature>
<keyword evidence="3 7" id="KW-0547">Nucleotide-binding</keyword>
<keyword evidence="2 7" id="KW-0808">Transferase</keyword>
<keyword evidence="7" id="KW-0443">Lipid metabolism</keyword>
<dbReference type="PANTHER" id="PTHR42995:SF5">
    <property type="entry name" value="ACETYL-COENZYME A CARBOXYLASE CARBOXYL TRANSFERASE SUBUNIT BETA, CHLOROPLASTIC"/>
    <property type="match status" value="1"/>
</dbReference>
<keyword evidence="7" id="KW-0276">Fatty acid metabolism</keyword>
<reference evidence="11" key="1">
    <citation type="journal article" date="2017" name="New Phytol.">
        <title>On the brink: the highly reduced plastomes of nonphotosynthetic Ericaceae.</title>
        <authorList>
            <person name="Braukmann T.W.A."/>
            <person name="Broe M.B."/>
            <person name="Stefanovic S."/>
            <person name="Freudenstein J.V."/>
        </authorList>
    </citation>
    <scope>NUCLEOTIDE SEQUENCE</scope>
</reference>
<dbReference type="GO" id="GO:0009317">
    <property type="term" value="C:acetyl-CoA carboxylase complex"/>
    <property type="evidence" value="ECO:0007669"/>
    <property type="project" value="InterPro"/>
</dbReference>
<comment type="similarity">
    <text evidence="7">Belongs to the AccD/PCCB family.</text>
</comment>
<dbReference type="GO" id="GO:0006633">
    <property type="term" value="P:fatty acid biosynthetic process"/>
    <property type="evidence" value="ECO:0007669"/>
    <property type="project" value="UniProtKB-KW"/>
</dbReference>
<feature type="domain" description="CoA carboxyltransferase N-terminal" evidence="10">
    <location>
        <begin position="239"/>
        <end position="599"/>
    </location>
</feature>
<protein>
    <recommendedName>
        <fullName evidence="7">Acetyl-coenzyme A carboxylase carboxyl transferase subunit beta</fullName>
        <shortName evidence="7">ACCase subunit beta</shortName>
        <shortName evidence="7">Acetyl-CoA carboxylase carboxyltransferase subunit beta</shortName>
        <ecNumber evidence="7">2.1.3.15</ecNumber>
    </recommendedName>
</protein>
<feature type="binding site" evidence="7">
    <location>
        <position position="243"/>
    </location>
    <ligand>
        <name>Zn(2+)</name>
        <dbReference type="ChEBI" id="CHEBI:29105"/>
    </ligand>
</feature>
<evidence type="ECO:0000256" key="5">
    <source>
        <dbReference type="ARBA" id="ARBA00022833"/>
    </source>
</evidence>
<keyword evidence="7" id="KW-0444">Lipid biosynthesis</keyword>
<keyword evidence="6 7" id="KW-0067">ATP-binding</keyword>
<dbReference type="UniPathway" id="UPA00655">
    <property type="reaction ID" value="UER00711"/>
</dbReference>
<dbReference type="HAMAP" id="MF_01395">
    <property type="entry name" value="AcetylCoA_CT_beta"/>
    <property type="match status" value="1"/>
</dbReference>
<dbReference type="AlphaFoldDB" id="A0A221SQX7"/>
<comment type="catalytic activity">
    <reaction evidence="7">
        <text>N(6)-carboxybiotinyl-L-lysyl-[protein] + acetyl-CoA = N(6)-biotinyl-L-lysyl-[protein] + malonyl-CoA</text>
        <dbReference type="Rhea" id="RHEA:54728"/>
        <dbReference type="Rhea" id="RHEA-COMP:10505"/>
        <dbReference type="Rhea" id="RHEA-COMP:10506"/>
        <dbReference type="ChEBI" id="CHEBI:57288"/>
        <dbReference type="ChEBI" id="CHEBI:57384"/>
        <dbReference type="ChEBI" id="CHEBI:83144"/>
        <dbReference type="ChEBI" id="CHEBI:83145"/>
        <dbReference type="EC" id="2.1.3.15"/>
    </reaction>
</comment>
<keyword evidence="11" id="KW-0934">Plastid</keyword>